<keyword evidence="5 6" id="KW-0472">Membrane</keyword>
<dbReference type="STRING" id="571915.CMUST_02855"/>
<dbReference type="PANTHER" id="PTHR32322">
    <property type="entry name" value="INNER MEMBRANE TRANSPORTER"/>
    <property type="match status" value="1"/>
</dbReference>
<evidence type="ECO:0000313" key="9">
    <source>
        <dbReference type="Proteomes" id="UP000035199"/>
    </source>
</evidence>
<evidence type="ECO:0000256" key="2">
    <source>
        <dbReference type="ARBA" id="ARBA00007362"/>
    </source>
</evidence>
<feature type="transmembrane region" description="Helical" evidence="6">
    <location>
        <begin position="239"/>
        <end position="260"/>
    </location>
</feature>
<dbReference type="InterPro" id="IPR037185">
    <property type="entry name" value="EmrE-like"/>
</dbReference>
<dbReference type="KEGG" id="cmv:CMUST_02855"/>
<evidence type="ECO:0000256" key="3">
    <source>
        <dbReference type="ARBA" id="ARBA00022692"/>
    </source>
</evidence>
<evidence type="ECO:0000256" key="4">
    <source>
        <dbReference type="ARBA" id="ARBA00022989"/>
    </source>
</evidence>
<dbReference type="OrthoDB" id="9815120at2"/>
<dbReference type="InterPro" id="IPR000620">
    <property type="entry name" value="EamA_dom"/>
</dbReference>
<feature type="transmembrane region" description="Helical" evidence="6">
    <location>
        <begin position="180"/>
        <end position="198"/>
    </location>
</feature>
<gene>
    <name evidence="8" type="ORF">CMUST_02855</name>
</gene>
<dbReference type="GO" id="GO:0016020">
    <property type="term" value="C:membrane"/>
    <property type="evidence" value="ECO:0007669"/>
    <property type="project" value="UniProtKB-SubCell"/>
</dbReference>
<sequence>MSSSFATPRPAVIGVLLVLCGSTIFQFGSTAAAQLFPYIGPLATAFLRQFIAAVLLLAITRPKVWEWNRTQWQWVLLFGLVLAAMNSLFYCAIDRIPLAVAVTIEFLGPLGLAAGLSRTIKDIFWVILALAGIGLFGIESWTTSANLDPLGLGFITLAACCWALYIVVAGKVGEQVPGTAGLAVALFIASLCIAPLGAPRALPVLFDAHLFLLALLTALMASLIPFTLEFVALRMIPNATFSILMSLEPAIAAGAGWVVLSQPISSYSVVAIGCVILASVGSTWFSRKKATVVAEGEF</sequence>
<evidence type="ECO:0000313" key="8">
    <source>
        <dbReference type="EMBL" id="AKK04915.1"/>
    </source>
</evidence>
<keyword evidence="9" id="KW-1185">Reference proteome</keyword>
<keyword evidence="4 6" id="KW-1133">Transmembrane helix</keyword>
<organism evidence="8 9">
    <name type="scientific">Corynebacterium mustelae</name>
    <dbReference type="NCBI Taxonomy" id="571915"/>
    <lineage>
        <taxon>Bacteria</taxon>
        <taxon>Bacillati</taxon>
        <taxon>Actinomycetota</taxon>
        <taxon>Actinomycetes</taxon>
        <taxon>Mycobacteriales</taxon>
        <taxon>Corynebacteriaceae</taxon>
        <taxon>Corynebacterium</taxon>
    </lineage>
</organism>
<feature type="transmembrane region" description="Helical" evidence="6">
    <location>
        <begin position="72"/>
        <end position="90"/>
    </location>
</feature>
<feature type="transmembrane region" description="Helical" evidence="6">
    <location>
        <begin position="123"/>
        <end position="143"/>
    </location>
</feature>
<feature type="transmembrane region" description="Helical" evidence="6">
    <location>
        <begin position="210"/>
        <end position="232"/>
    </location>
</feature>
<evidence type="ECO:0000256" key="5">
    <source>
        <dbReference type="ARBA" id="ARBA00023136"/>
    </source>
</evidence>
<dbReference type="PATRIC" id="fig|571915.4.peg.603"/>
<evidence type="ECO:0000256" key="6">
    <source>
        <dbReference type="SAM" id="Phobius"/>
    </source>
</evidence>
<dbReference type="Proteomes" id="UP000035199">
    <property type="component" value="Chromosome"/>
</dbReference>
<feature type="transmembrane region" description="Helical" evidence="6">
    <location>
        <begin position="42"/>
        <end position="60"/>
    </location>
</feature>
<keyword evidence="3 6" id="KW-0812">Transmembrane</keyword>
<feature type="transmembrane region" description="Helical" evidence="6">
    <location>
        <begin position="149"/>
        <end position="168"/>
    </location>
</feature>
<name>A0A0G3GWK6_9CORY</name>
<dbReference type="EMBL" id="CP011542">
    <property type="protein sequence ID" value="AKK04915.1"/>
    <property type="molecule type" value="Genomic_DNA"/>
</dbReference>
<feature type="domain" description="EamA" evidence="7">
    <location>
        <begin position="150"/>
        <end position="281"/>
    </location>
</feature>
<accession>A0A0G3GWK6</accession>
<evidence type="ECO:0000256" key="1">
    <source>
        <dbReference type="ARBA" id="ARBA00004141"/>
    </source>
</evidence>
<proteinExistence type="inferred from homology"/>
<comment type="similarity">
    <text evidence="2">Belongs to the EamA transporter family.</text>
</comment>
<dbReference type="InterPro" id="IPR050638">
    <property type="entry name" value="AA-Vitamin_Transporters"/>
</dbReference>
<comment type="subcellular location">
    <subcellularLocation>
        <location evidence="1">Membrane</location>
        <topology evidence="1">Multi-pass membrane protein</topology>
    </subcellularLocation>
</comment>
<dbReference type="AlphaFoldDB" id="A0A0G3GWK6"/>
<feature type="transmembrane region" description="Helical" evidence="6">
    <location>
        <begin position="96"/>
        <end position="116"/>
    </location>
</feature>
<feature type="transmembrane region" description="Helical" evidence="6">
    <location>
        <begin position="266"/>
        <end position="285"/>
    </location>
</feature>
<dbReference type="RefSeq" id="WP_052844493.1">
    <property type="nucleotide sequence ID" value="NZ_CP011542.1"/>
</dbReference>
<evidence type="ECO:0000259" key="7">
    <source>
        <dbReference type="Pfam" id="PF00892"/>
    </source>
</evidence>
<dbReference type="Pfam" id="PF00892">
    <property type="entry name" value="EamA"/>
    <property type="match status" value="1"/>
</dbReference>
<dbReference type="PANTHER" id="PTHR32322:SF2">
    <property type="entry name" value="EAMA DOMAIN-CONTAINING PROTEIN"/>
    <property type="match status" value="1"/>
</dbReference>
<protein>
    <submittedName>
        <fullName evidence="8">Putative permease, DMT superfamily</fullName>
    </submittedName>
</protein>
<reference evidence="9" key="2">
    <citation type="submission" date="2015-05" db="EMBL/GenBank/DDBJ databases">
        <title>Complete genome sequence of Corynebacterium mustelae DSM 45274, isolated from various tissues of a male ferret with lethal sepsis.</title>
        <authorList>
            <person name="Ruckert C."/>
            <person name="Albersmeier A."/>
            <person name="Winkler A."/>
            <person name="Tauch A."/>
        </authorList>
    </citation>
    <scope>NUCLEOTIDE SEQUENCE [LARGE SCALE GENOMIC DNA]</scope>
    <source>
        <strain evidence="9">DSM 45274</strain>
    </source>
</reference>
<reference evidence="8 9" key="1">
    <citation type="journal article" date="2015" name="Genome Announc.">
        <title>Complete Genome Sequence of the Type Strain Corynebacterium mustelae DSM 45274, Isolated from Various Tissues of a Male Ferret with Lethal Sepsis.</title>
        <authorList>
            <person name="Ruckert C."/>
            <person name="Eimer J."/>
            <person name="Winkler A."/>
            <person name="Tauch A."/>
        </authorList>
    </citation>
    <scope>NUCLEOTIDE SEQUENCE [LARGE SCALE GENOMIC DNA]</scope>
    <source>
        <strain evidence="8 9">DSM 45274</strain>
    </source>
</reference>
<dbReference type="SUPFAM" id="SSF103481">
    <property type="entry name" value="Multidrug resistance efflux transporter EmrE"/>
    <property type="match status" value="2"/>
</dbReference>